<dbReference type="GO" id="GO:0004713">
    <property type="term" value="F:protein tyrosine kinase activity"/>
    <property type="evidence" value="ECO:0007669"/>
    <property type="project" value="TreeGrafter"/>
</dbReference>
<dbReference type="Proteomes" id="UP000027337">
    <property type="component" value="Unassembled WGS sequence"/>
</dbReference>
<evidence type="ECO:0000313" key="4">
    <source>
        <dbReference type="EMBL" id="KAJ03956.1"/>
    </source>
</evidence>
<dbReference type="GO" id="GO:0005886">
    <property type="term" value="C:plasma membrane"/>
    <property type="evidence" value="ECO:0007669"/>
    <property type="project" value="TreeGrafter"/>
</dbReference>
<feature type="coiled-coil region" evidence="1">
    <location>
        <begin position="240"/>
        <end position="304"/>
    </location>
</feature>
<keyword evidence="3" id="KW-0812">Transmembrane</keyword>
<dbReference type="InterPro" id="IPR050445">
    <property type="entry name" value="Bact_polysacc_biosynth/exp"/>
</dbReference>
<protein>
    <submittedName>
        <fullName evidence="4">Sugar transporter</fullName>
    </submittedName>
</protein>
<keyword evidence="3" id="KW-1133">Transmembrane helix</keyword>
<keyword evidence="5" id="KW-1185">Reference proteome</keyword>
<accession>A0A061SQH0</accession>
<keyword evidence="4" id="KW-0762">Sugar transport</keyword>
<reference evidence="4 5" key="1">
    <citation type="journal article" date="2014" name="Genome Announc.">
        <title>Draft Genome Sequences of Two Isolates of the Roseobacter Group, Sulfitobacter sp. Strains 3SOLIMAR09 and 1FIGIMAR09, from Harbors of Mallorca Island (Mediterranean Sea).</title>
        <authorList>
            <person name="Mas-Llado M."/>
            <person name="Pina-Villalonga J.M."/>
            <person name="Brunet-Galmes I."/>
            <person name="Nogales B."/>
            <person name="Bosch R."/>
        </authorList>
    </citation>
    <scope>NUCLEOTIDE SEQUENCE [LARGE SCALE GENOMIC DNA]</scope>
    <source>
        <strain evidence="4 5">1FIGIMAR09</strain>
    </source>
</reference>
<evidence type="ECO:0000256" key="3">
    <source>
        <dbReference type="SAM" id="Phobius"/>
    </source>
</evidence>
<evidence type="ECO:0000256" key="1">
    <source>
        <dbReference type="SAM" id="Coils"/>
    </source>
</evidence>
<dbReference type="PANTHER" id="PTHR32309">
    <property type="entry name" value="TYROSINE-PROTEIN KINASE"/>
    <property type="match status" value="1"/>
</dbReference>
<dbReference type="eggNOG" id="COG3524">
    <property type="taxonomic scope" value="Bacteria"/>
</dbReference>
<sequence>MADEPFDQERPVSKVRWLKTKVAAKPKAEPLKLGPALPPDDPKPPEVKKPEIPQFLVGPPAQPARTRRRHWLLVLSFAVLVVLPSMVTGFYLWQRAEDQYASDVAFSVRTEEKSSAIELLGGITELSGSSSSDTDILFAYLSSQELVSRVNDRVDLRAIWSRVSPDNDPVFAFDPKGTIEDLQAHWDRKISVVYDSGTGLIDLEVRAFDPQDAKRVAQAVLDECAAMINSLSDIAQEDSIRYTREELENAVERLKTARRALTQFRNRTQIVDPSIDTQNQMGLLVTLQQQLADALIEYDLLQDTTRDNDPRIAQAKRRIDVINGRIGSERRKLGLGNEGEGEAAFATLVGEYEGLIVDREFAETAYTAALAAHDSAQAEVRRQSRYLAAHVKPTLAERAEFPERSKLLGLQTLFSFFVWSIFCLIYYSLRDRR</sequence>
<dbReference type="RefSeq" id="WP_235190173.1">
    <property type="nucleotide sequence ID" value="NZ_JEMU01000004.1"/>
</dbReference>
<feature type="compositionally biased region" description="Basic and acidic residues" evidence="2">
    <location>
        <begin position="40"/>
        <end position="51"/>
    </location>
</feature>
<keyword evidence="1" id="KW-0175">Coiled coil</keyword>
<comment type="caution">
    <text evidence="4">The sequence shown here is derived from an EMBL/GenBank/DDBJ whole genome shotgun (WGS) entry which is preliminary data.</text>
</comment>
<feature type="region of interest" description="Disordered" evidence="2">
    <location>
        <begin position="24"/>
        <end position="61"/>
    </location>
</feature>
<dbReference type="PANTHER" id="PTHR32309:SF13">
    <property type="entry name" value="FERRIC ENTEROBACTIN TRANSPORT PROTEIN FEPE"/>
    <property type="match status" value="1"/>
</dbReference>
<dbReference type="EMBL" id="JEMU01000004">
    <property type="protein sequence ID" value="KAJ03956.1"/>
    <property type="molecule type" value="Genomic_DNA"/>
</dbReference>
<evidence type="ECO:0000256" key="2">
    <source>
        <dbReference type="SAM" id="MobiDB-lite"/>
    </source>
</evidence>
<name>A0A061SQH0_9RHOB</name>
<gene>
    <name evidence="4" type="ORF">PM02_06460</name>
</gene>
<dbReference type="AlphaFoldDB" id="A0A061SQH0"/>
<organism evidence="4 5">
    <name type="scientific">Sulfitobacter mediterraneus</name>
    <dbReference type="NCBI Taxonomy" id="83219"/>
    <lineage>
        <taxon>Bacteria</taxon>
        <taxon>Pseudomonadati</taxon>
        <taxon>Pseudomonadota</taxon>
        <taxon>Alphaproteobacteria</taxon>
        <taxon>Rhodobacterales</taxon>
        <taxon>Roseobacteraceae</taxon>
        <taxon>Sulfitobacter</taxon>
    </lineage>
</organism>
<evidence type="ECO:0000313" key="5">
    <source>
        <dbReference type="Proteomes" id="UP000027337"/>
    </source>
</evidence>
<feature type="transmembrane region" description="Helical" evidence="3">
    <location>
        <begin position="71"/>
        <end position="93"/>
    </location>
</feature>
<feature type="transmembrane region" description="Helical" evidence="3">
    <location>
        <begin position="408"/>
        <end position="429"/>
    </location>
</feature>
<keyword evidence="3" id="KW-0472">Membrane</keyword>
<proteinExistence type="predicted"/>
<keyword evidence="4" id="KW-0813">Transport</keyword>
<dbReference type="STRING" id="83219.PM02_06460"/>